<dbReference type="Proteomes" id="UP000182077">
    <property type="component" value="Unassembled WGS sequence"/>
</dbReference>
<comment type="caution">
    <text evidence="1">The sequence shown here is derived from an EMBL/GenBank/DDBJ whole genome shotgun (WGS) entry which is preliminary data.</text>
</comment>
<dbReference type="OrthoDB" id="2193935at2"/>
<dbReference type="EMBL" id="JXKQ01000005">
    <property type="protein sequence ID" value="OJG45630.1"/>
    <property type="molecule type" value="Genomic_DNA"/>
</dbReference>
<accession>A0A1L8TMY1</accession>
<evidence type="ECO:0000313" key="1">
    <source>
        <dbReference type="EMBL" id="OJG45630.1"/>
    </source>
</evidence>
<proteinExistence type="predicted"/>
<name>A0A1L8TMY1_9ENTE</name>
<keyword evidence="2" id="KW-1185">Reference proteome</keyword>
<gene>
    <name evidence="1" type="ORF">RV04_GL001919</name>
</gene>
<organism evidence="1 2">
    <name type="scientific">Enterococcus hermanniensis</name>
    <dbReference type="NCBI Taxonomy" id="249189"/>
    <lineage>
        <taxon>Bacteria</taxon>
        <taxon>Bacillati</taxon>
        <taxon>Bacillota</taxon>
        <taxon>Bacilli</taxon>
        <taxon>Lactobacillales</taxon>
        <taxon>Enterococcaceae</taxon>
        <taxon>Enterococcus</taxon>
    </lineage>
</organism>
<dbReference type="RefSeq" id="WP_071857801.1">
    <property type="nucleotide sequence ID" value="NZ_JBHSHK010000023.1"/>
</dbReference>
<evidence type="ECO:0000313" key="2">
    <source>
        <dbReference type="Proteomes" id="UP000182077"/>
    </source>
</evidence>
<protein>
    <submittedName>
        <fullName evidence="1">Uncharacterized protein</fullName>
    </submittedName>
</protein>
<reference evidence="1 2" key="1">
    <citation type="submission" date="2014-12" db="EMBL/GenBank/DDBJ databases">
        <title>Draft genome sequences of 29 type strains of Enterococci.</title>
        <authorList>
            <person name="Zhong Z."/>
            <person name="Sun Z."/>
            <person name="Liu W."/>
            <person name="Zhang W."/>
            <person name="Zhang H."/>
        </authorList>
    </citation>
    <scope>NUCLEOTIDE SEQUENCE [LARGE SCALE GENOMIC DNA]</scope>
    <source>
        <strain evidence="1 2">DSM 17122</strain>
    </source>
</reference>
<sequence>MDEQHSYMRYLCLTICLAIFPLKDYLPEIKIHLTSDVDSAYKNYLKQAIALHFKNFYSLHFIDNFKQAEIIVSTLPFPNQYLTPSQKSLVIRAQLSEKDFGALEQLLKKHIKSGKS</sequence>
<dbReference type="AlphaFoldDB" id="A0A1L8TMY1"/>